<protein>
    <recommendedName>
        <fullName evidence="8">General transcription factor IIH subunit 4</fullName>
    </recommendedName>
</protein>
<evidence type="ECO:0000256" key="5">
    <source>
        <dbReference type="ARBA" id="ARBA00023163"/>
    </source>
</evidence>
<keyword evidence="6 8" id="KW-0234">DNA repair</keyword>
<dbReference type="InterPro" id="IPR040662">
    <property type="entry name" value="Tfb2_C"/>
</dbReference>
<dbReference type="NCBIfam" id="TIGR00625">
    <property type="entry name" value="tfb2"/>
    <property type="match status" value="1"/>
</dbReference>
<dbReference type="GO" id="GO:0000439">
    <property type="term" value="C:transcription factor TFIIH core complex"/>
    <property type="evidence" value="ECO:0007669"/>
    <property type="project" value="InterPro"/>
</dbReference>
<comment type="similarity">
    <text evidence="2 8">Belongs to the TFB2 family.</text>
</comment>
<gene>
    <name evidence="10" type="ORF">Ae201684_015304</name>
</gene>
<sequence length="471" mass="53217">MNAFEYLGALPGTSLDRLYQDPWACQAVFQSMNPLSQQIVMRLLFTTTHVSKDALMHWIQDSAQSKMTAAIEKLCHLRVLRPVQGTNKFGLNPAFQEKLKTALSSLGGSPWEAGRKNLPPEKPIAAADLEQYARKRWDAVLHFMVGSTAVPAPPKEVIGILEHTRLMKPSETDARALHITDTGYEFMLKDIHAQTWIFVLNYIKDIDRKGILSADEMLQFFFQMSYCRMNEYYAVADLTRHQQQLLGDLVQLGLLYRKDSKATRFYTTSLAVNLIFGGMAGQTRTNITMVQSLEAVHQQASSQVVPRPFASTSSASHLLIVVETNFKVYAYTESTLHIAMLSVFVDIVARLPNLAVGYLTRESIRSALIHGISAEQIYDFLMQHAHPKMLANSPVIPENIADQLYLWQRERNRIKFDAGELLDGFVTTEDFDSVVKYAQDLHVLMWHDAVHLKLVITKAGGDAVRQFMQSH</sequence>
<keyword evidence="3 8" id="KW-0227">DNA damage</keyword>
<name>A0A6G0WGX7_9STRA</name>
<dbReference type="Proteomes" id="UP000481153">
    <property type="component" value="Unassembled WGS sequence"/>
</dbReference>
<evidence type="ECO:0000256" key="4">
    <source>
        <dbReference type="ARBA" id="ARBA00023015"/>
    </source>
</evidence>
<evidence type="ECO:0000313" key="10">
    <source>
        <dbReference type="EMBL" id="KAF0726416.1"/>
    </source>
</evidence>
<evidence type="ECO:0000259" key="9">
    <source>
        <dbReference type="Pfam" id="PF18307"/>
    </source>
</evidence>
<dbReference type="Gene3D" id="3.30.70.2610">
    <property type="match status" value="1"/>
</dbReference>
<dbReference type="GO" id="GO:0001671">
    <property type="term" value="F:ATPase activator activity"/>
    <property type="evidence" value="ECO:0007669"/>
    <property type="project" value="InterPro"/>
</dbReference>
<comment type="subcellular location">
    <subcellularLocation>
        <location evidence="1 8">Nucleus</location>
    </subcellularLocation>
</comment>
<dbReference type="VEuPathDB" id="FungiDB:AeMF1_004619"/>
<proteinExistence type="inferred from homology"/>
<dbReference type="PANTHER" id="PTHR13152:SF0">
    <property type="entry name" value="GENERAL TRANSCRIPTION FACTOR IIH SUBUNIT 4"/>
    <property type="match status" value="1"/>
</dbReference>
<evidence type="ECO:0000313" key="11">
    <source>
        <dbReference type="Proteomes" id="UP000481153"/>
    </source>
</evidence>
<evidence type="ECO:0000256" key="2">
    <source>
        <dbReference type="ARBA" id="ARBA00007132"/>
    </source>
</evidence>
<evidence type="ECO:0000256" key="8">
    <source>
        <dbReference type="RuleBase" id="RU364024"/>
    </source>
</evidence>
<dbReference type="Pfam" id="PF18307">
    <property type="entry name" value="Tfb2_C"/>
    <property type="match status" value="1"/>
</dbReference>
<dbReference type="InterPro" id="IPR004598">
    <property type="entry name" value="TFIIH_p52/Tfb2"/>
</dbReference>
<keyword evidence="11" id="KW-1185">Reference proteome</keyword>
<dbReference type="GO" id="GO:0005675">
    <property type="term" value="C:transcription factor TFIIH holo complex"/>
    <property type="evidence" value="ECO:0007669"/>
    <property type="project" value="TreeGrafter"/>
</dbReference>
<dbReference type="Pfam" id="PF03849">
    <property type="entry name" value="Tfb2"/>
    <property type="match status" value="1"/>
</dbReference>
<keyword evidence="7 8" id="KW-0539">Nucleus</keyword>
<keyword evidence="5 8" id="KW-0804">Transcription</keyword>
<dbReference type="PANTHER" id="PTHR13152">
    <property type="entry name" value="TFIIH, POLYPEPTIDE 4"/>
    <property type="match status" value="1"/>
</dbReference>
<evidence type="ECO:0000256" key="7">
    <source>
        <dbReference type="ARBA" id="ARBA00023242"/>
    </source>
</evidence>
<dbReference type="GO" id="GO:0006289">
    <property type="term" value="P:nucleotide-excision repair"/>
    <property type="evidence" value="ECO:0007669"/>
    <property type="project" value="InterPro"/>
</dbReference>
<keyword evidence="4 8" id="KW-0805">Transcription regulation</keyword>
<dbReference type="EMBL" id="VJMJ01000216">
    <property type="protein sequence ID" value="KAF0726416.1"/>
    <property type="molecule type" value="Genomic_DNA"/>
</dbReference>
<organism evidence="10 11">
    <name type="scientific">Aphanomyces euteiches</name>
    <dbReference type="NCBI Taxonomy" id="100861"/>
    <lineage>
        <taxon>Eukaryota</taxon>
        <taxon>Sar</taxon>
        <taxon>Stramenopiles</taxon>
        <taxon>Oomycota</taxon>
        <taxon>Saprolegniomycetes</taxon>
        <taxon>Saprolegniales</taxon>
        <taxon>Verrucalvaceae</taxon>
        <taxon>Aphanomyces</taxon>
    </lineage>
</organism>
<feature type="domain" description="Transcription factor Tfb2 C-terminal" evidence="9">
    <location>
        <begin position="402"/>
        <end position="469"/>
    </location>
</feature>
<reference evidence="10 11" key="1">
    <citation type="submission" date="2019-07" db="EMBL/GenBank/DDBJ databases">
        <title>Genomics analysis of Aphanomyces spp. identifies a new class of oomycete effector associated with host adaptation.</title>
        <authorList>
            <person name="Gaulin E."/>
        </authorList>
    </citation>
    <scope>NUCLEOTIDE SEQUENCE [LARGE SCALE GENOMIC DNA]</scope>
    <source>
        <strain evidence="10 11">ATCC 201684</strain>
    </source>
</reference>
<evidence type="ECO:0000256" key="3">
    <source>
        <dbReference type="ARBA" id="ARBA00022763"/>
    </source>
</evidence>
<dbReference type="AlphaFoldDB" id="A0A6G0WGX7"/>
<evidence type="ECO:0000256" key="1">
    <source>
        <dbReference type="ARBA" id="ARBA00004123"/>
    </source>
</evidence>
<comment type="caution">
    <text evidence="10">The sequence shown here is derived from an EMBL/GenBank/DDBJ whole genome shotgun (WGS) entry which is preliminary data.</text>
</comment>
<dbReference type="GO" id="GO:0003690">
    <property type="term" value="F:double-stranded DNA binding"/>
    <property type="evidence" value="ECO:0007669"/>
    <property type="project" value="TreeGrafter"/>
</dbReference>
<evidence type="ECO:0000256" key="6">
    <source>
        <dbReference type="ARBA" id="ARBA00023204"/>
    </source>
</evidence>
<comment type="function">
    <text evidence="8">Component of the general transcription and DNA repair factor IIH (TFIIH) core complex which is involved in general and transcription-coupled nucleotide excision repair (NER) of damaged DNA.</text>
</comment>
<accession>A0A6G0WGX7</accession>